<keyword evidence="4" id="KW-1185">Reference proteome</keyword>
<name>A0AAD8RDH5_LOLMU</name>
<feature type="compositionally biased region" description="Low complexity" evidence="1">
    <location>
        <begin position="415"/>
        <end position="429"/>
    </location>
</feature>
<gene>
    <name evidence="3" type="ORF">QYE76_025002</name>
</gene>
<organism evidence="3 4">
    <name type="scientific">Lolium multiflorum</name>
    <name type="common">Italian ryegrass</name>
    <name type="synonym">Lolium perenne subsp. multiflorum</name>
    <dbReference type="NCBI Taxonomy" id="4521"/>
    <lineage>
        <taxon>Eukaryota</taxon>
        <taxon>Viridiplantae</taxon>
        <taxon>Streptophyta</taxon>
        <taxon>Embryophyta</taxon>
        <taxon>Tracheophyta</taxon>
        <taxon>Spermatophyta</taxon>
        <taxon>Magnoliopsida</taxon>
        <taxon>Liliopsida</taxon>
        <taxon>Poales</taxon>
        <taxon>Poaceae</taxon>
        <taxon>BOP clade</taxon>
        <taxon>Pooideae</taxon>
        <taxon>Poodae</taxon>
        <taxon>Poeae</taxon>
        <taxon>Poeae Chloroplast Group 2 (Poeae type)</taxon>
        <taxon>Loliodinae</taxon>
        <taxon>Loliinae</taxon>
        <taxon>Lolium</taxon>
    </lineage>
</organism>
<accession>A0AAD8RDH5</accession>
<dbReference type="InterPro" id="IPR026960">
    <property type="entry name" value="RVT-Znf"/>
</dbReference>
<dbReference type="PANTHER" id="PTHR36617">
    <property type="entry name" value="PROTEIN, PUTATIVE-RELATED"/>
    <property type="match status" value="1"/>
</dbReference>
<dbReference type="Pfam" id="PF13966">
    <property type="entry name" value="zf-RVT"/>
    <property type="match status" value="1"/>
</dbReference>
<evidence type="ECO:0000313" key="3">
    <source>
        <dbReference type="EMBL" id="KAK1619485.1"/>
    </source>
</evidence>
<reference evidence="3" key="1">
    <citation type="submission" date="2023-07" db="EMBL/GenBank/DDBJ databases">
        <title>A chromosome-level genome assembly of Lolium multiflorum.</title>
        <authorList>
            <person name="Chen Y."/>
            <person name="Copetti D."/>
            <person name="Kolliker R."/>
            <person name="Studer B."/>
        </authorList>
    </citation>
    <scope>NUCLEOTIDE SEQUENCE</scope>
    <source>
        <strain evidence="3">02402/16</strain>
        <tissue evidence="3">Leaf</tissue>
    </source>
</reference>
<feature type="domain" description="Reverse transcriptase zinc-binding" evidence="2">
    <location>
        <begin position="210"/>
        <end position="287"/>
    </location>
</feature>
<dbReference type="AlphaFoldDB" id="A0AAD8RDH5"/>
<protein>
    <recommendedName>
        <fullName evidence="2">Reverse transcriptase zinc-binding domain-containing protein</fullName>
    </recommendedName>
</protein>
<comment type="caution">
    <text evidence="3">The sequence shown here is derived from an EMBL/GenBank/DDBJ whole genome shotgun (WGS) entry which is preliminary data.</text>
</comment>
<dbReference type="PANTHER" id="PTHR36617:SF16">
    <property type="entry name" value="OS04G0516500 PROTEIN"/>
    <property type="match status" value="1"/>
</dbReference>
<sequence length="519" mass="56368">MSVIPLPSTTVARMDRPRRGMVWKGKSSCSGGDCQVAWTDVCRSRAEGGLGIRDLRCQNVALLLKFVHRLLRGDDTPWARWVRRWYGDRGIADPPSPSDTPTWRSFKRIFATYRGLTNVKVRDGASTSFWYDNWHAAGPLFARAPALLTHCIDPSLTVADALCESRLVLPLRPRLTETARAEFAALACSLRHASLTAERDARVLPGGEAFSTAAAYRVMHSSGVSLPLAAHNWQNFAPVKVRVFFWIARHGNTRTRAMLHRHGCLPSPRCPFCVEEEDLLHLFYRCPRLTPVFVALGVPVSTSVCNLQDVCATLATPFAAHSPLIRHTLVLLLPGRAGTRWCSTRSGYLPARPSRSSSATEISGCTAFRDASRVSPWKLGSLLYGSCAVTPSLLLVRSPRQMDALPPPPPRPKPRLSATTESSAHTATAGQPAGVRCEWGSNPSFATLAPPCTATTAASNSLHEWPETPTAKPYAEGFLSGPSAYGLAGAAPEADRRRLDTVGVQVPTPRAAVGVWPSA</sequence>
<proteinExistence type="predicted"/>
<feature type="region of interest" description="Disordered" evidence="1">
    <location>
        <begin position="400"/>
        <end position="434"/>
    </location>
</feature>
<dbReference type="EMBL" id="JAUUTY010000006">
    <property type="protein sequence ID" value="KAK1619485.1"/>
    <property type="molecule type" value="Genomic_DNA"/>
</dbReference>
<evidence type="ECO:0000259" key="2">
    <source>
        <dbReference type="Pfam" id="PF13966"/>
    </source>
</evidence>
<evidence type="ECO:0000256" key="1">
    <source>
        <dbReference type="SAM" id="MobiDB-lite"/>
    </source>
</evidence>
<evidence type="ECO:0000313" key="4">
    <source>
        <dbReference type="Proteomes" id="UP001231189"/>
    </source>
</evidence>
<dbReference type="Proteomes" id="UP001231189">
    <property type="component" value="Unassembled WGS sequence"/>
</dbReference>